<proteinExistence type="predicted"/>
<organism evidence="2 3">
    <name type="scientific">Klebsiella phage PhiKpNIH-6</name>
    <dbReference type="NCBI Taxonomy" id="2689112"/>
    <lineage>
        <taxon>Viruses</taxon>
        <taxon>Duplodnaviria</taxon>
        <taxon>Heunggongvirae</taxon>
        <taxon>Uroviricota</taxon>
        <taxon>Caudoviricetes</taxon>
        <taxon>Marfavirus</taxon>
        <taxon>Marfavirus F48</taxon>
    </lineage>
</organism>
<evidence type="ECO:0000256" key="1">
    <source>
        <dbReference type="SAM" id="Phobius"/>
    </source>
</evidence>
<keyword evidence="1" id="KW-0812">Transmembrane</keyword>
<keyword evidence="1" id="KW-1133">Transmembrane helix</keyword>
<protein>
    <submittedName>
        <fullName evidence="2">Uncharacterized protein</fullName>
    </submittedName>
</protein>
<dbReference type="Proteomes" id="UP000464441">
    <property type="component" value="Genome"/>
</dbReference>
<keyword evidence="1" id="KW-0472">Membrane</keyword>
<reference evidence="2 3" key="1">
    <citation type="submission" date="2019-08" db="EMBL/GenBank/DDBJ databases">
        <title>Phage resistance in multidrug-resistant Klebsiella pneumoniae ST258 evolves via diverse mutations that culminate in impaired adsorption.</title>
        <authorList>
            <person name="Hesse S.E."/>
            <person name="Rajaure M."/>
            <person name="Wall E.A."/>
            <person name="Bliskovsky V.V."/>
            <person name="Gottesman S."/>
            <person name="Adhya S."/>
        </authorList>
    </citation>
    <scope>NUCLEOTIDE SEQUENCE [LARGE SCALE GENOMIC DNA]</scope>
</reference>
<evidence type="ECO:0000313" key="3">
    <source>
        <dbReference type="Proteomes" id="UP000464441"/>
    </source>
</evidence>
<feature type="transmembrane region" description="Helical" evidence="1">
    <location>
        <begin position="12"/>
        <end position="30"/>
    </location>
</feature>
<accession>A0A6B9LRQ8</accession>
<evidence type="ECO:0000313" key="2">
    <source>
        <dbReference type="EMBL" id="QHB49313.1"/>
    </source>
</evidence>
<sequence length="31" mass="3480">MSTVFISLSSNWTLMLFGAVMKVSVSGWRLM</sequence>
<dbReference type="EMBL" id="MN395284">
    <property type="protein sequence ID" value="QHB49313.1"/>
    <property type="molecule type" value="Genomic_DNA"/>
</dbReference>
<name>A0A6B9LRQ8_9CAUD</name>